<dbReference type="EMBL" id="JACVVK020000085">
    <property type="protein sequence ID" value="KAK7494232.1"/>
    <property type="molecule type" value="Genomic_DNA"/>
</dbReference>
<organism evidence="11 12">
    <name type="scientific">Batillaria attramentaria</name>
    <dbReference type="NCBI Taxonomy" id="370345"/>
    <lineage>
        <taxon>Eukaryota</taxon>
        <taxon>Metazoa</taxon>
        <taxon>Spiralia</taxon>
        <taxon>Lophotrochozoa</taxon>
        <taxon>Mollusca</taxon>
        <taxon>Gastropoda</taxon>
        <taxon>Caenogastropoda</taxon>
        <taxon>Sorbeoconcha</taxon>
        <taxon>Cerithioidea</taxon>
        <taxon>Batillariidae</taxon>
        <taxon>Batillaria</taxon>
    </lineage>
</organism>
<keyword evidence="12" id="KW-1185">Reference proteome</keyword>
<evidence type="ECO:0000256" key="6">
    <source>
        <dbReference type="ARBA" id="ARBA00022989"/>
    </source>
</evidence>
<keyword evidence="9" id="KW-0325">Glycoprotein</keyword>
<dbReference type="PANTHER" id="PTHR14647">
    <property type="entry name" value="GALACTOSE-3-O-SULFOTRANSFERASE"/>
    <property type="match status" value="1"/>
</dbReference>
<evidence type="ECO:0000256" key="1">
    <source>
        <dbReference type="ARBA" id="ARBA00004323"/>
    </source>
</evidence>
<dbReference type="Pfam" id="PF06990">
    <property type="entry name" value="Gal-3-0_sulfotr"/>
    <property type="match status" value="1"/>
</dbReference>
<keyword evidence="8 10" id="KW-0472">Membrane</keyword>
<comment type="similarity">
    <text evidence="2">Belongs to the galactose-3-O-sulfotransferase family.</text>
</comment>
<gene>
    <name evidence="11" type="ORF">BaRGS_00014514</name>
</gene>
<evidence type="ECO:0000256" key="3">
    <source>
        <dbReference type="ARBA" id="ARBA00022679"/>
    </source>
</evidence>
<evidence type="ECO:0000256" key="4">
    <source>
        <dbReference type="ARBA" id="ARBA00022692"/>
    </source>
</evidence>
<name>A0ABD0L596_9CAEN</name>
<dbReference type="PANTHER" id="PTHR14647:SF87">
    <property type="entry name" value="PUTATIVE-RELATED"/>
    <property type="match status" value="1"/>
</dbReference>
<evidence type="ECO:0000256" key="7">
    <source>
        <dbReference type="ARBA" id="ARBA00023034"/>
    </source>
</evidence>
<dbReference type="GO" id="GO:0000139">
    <property type="term" value="C:Golgi membrane"/>
    <property type="evidence" value="ECO:0007669"/>
    <property type="project" value="UniProtKB-SubCell"/>
</dbReference>
<proteinExistence type="inferred from homology"/>
<evidence type="ECO:0000256" key="5">
    <source>
        <dbReference type="ARBA" id="ARBA00022968"/>
    </source>
</evidence>
<comment type="subcellular location">
    <subcellularLocation>
        <location evidence="1">Golgi apparatus membrane</location>
        <topology evidence="1">Single-pass type II membrane protein</topology>
    </subcellularLocation>
</comment>
<feature type="non-terminal residue" evidence="11">
    <location>
        <position position="1"/>
    </location>
</feature>
<keyword evidence="6 10" id="KW-1133">Transmembrane helix</keyword>
<feature type="transmembrane region" description="Helical" evidence="10">
    <location>
        <begin position="49"/>
        <end position="67"/>
    </location>
</feature>
<evidence type="ECO:0000313" key="12">
    <source>
        <dbReference type="Proteomes" id="UP001519460"/>
    </source>
</evidence>
<keyword evidence="3" id="KW-0808">Transferase</keyword>
<evidence type="ECO:0000256" key="8">
    <source>
        <dbReference type="ARBA" id="ARBA00023136"/>
    </source>
</evidence>
<dbReference type="AlphaFoldDB" id="A0ABD0L596"/>
<keyword evidence="4 10" id="KW-0812">Transmembrane</keyword>
<sequence length="548" mass="62924">HLSMIAICYTVRLSVTKHVMWLSSTMADHLIRVPGVLVRLAKKWASTRTTKAILIIVLMQVMLYVAFQRGLSKPSDDKLEKHVRDRNKEFPSVLQNNRNTVTAPESKRKDLIYSRKNTNVKVGIARQNEHQRKVPVTTAVIQRPGVNQNQATIQRPVIDAVVKMGAAERRQKYLSELLALTDSPVLARGCEARGWGGKVTNLVFVKVHKSASSTVSNLLARYALRHSLHVALPRKVPGTIRFNYFEGVITHKSVFPAPPGERFHVMLNHMIFNRQAIQRLMPRDTFYFAIMRDPEERFISSLFYYGIAGNIARRFGLSDVRQAVALILQHPGLLDRTKPEYFNSMSADTGLEPALQHDPRAVGSHIDKLEQDLDLVLVVEYFDESLVLLKRKACLAMKDILYKKKNARKSETHVPLSPEDRQRFRQQQMADVLVYDHFYKRFWGEVLAYGPDFFNEVRHFREIQRDVADFCAGVVSVWDCLVVNDSAWNEKFLVTARECRLMKITELEMQTYLLERAGRSYKLGQQYRRFRPGRAEDTGRVQAFGVIG</sequence>
<dbReference type="GO" id="GO:0008146">
    <property type="term" value="F:sulfotransferase activity"/>
    <property type="evidence" value="ECO:0007669"/>
    <property type="project" value="UniProtKB-ARBA"/>
</dbReference>
<keyword evidence="5" id="KW-0735">Signal-anchor</keyword>
<reference evidence="11 12" key="1">
    <citation type="journal article" date="2023" name="Sci. Data">
        <title>Genome assembly of the Korean intertidal mud-creeper Batillaria attramentaria.</title>
        <authorList>
            <person name="Patra A.K."/>
            <person name="Ho P.T."/>
            <person name="Jun S."/>
            <person name="Lee S.J."/>
            <person name="Kim Y."/>
            <person name="Won Y.J."/>
        </authorList>
    </citation>
    <scope>NUCLEOTIDE SEQUENCE [LARGE SCALE GENOMIC DNA]</scope>
    <source>
        <strain evidence="11">Wonlab-2016</strain>
    </source>
</reference>
<evidence type="ECO:0000256" key="9">
    <source>
        <dbReference type="ARBA" id="ARBA00023180"/>
    </source>
</evidence>
<dbReference type="Gene3D" id="3.40.50.300">
    <property type="entry name" value="P-loop containing nucleotide triphosphate hydrolases"/>
    <property type="match status" value="1"/>
</dbReference>
<dbReference type="InterPro" id="IPR027417">
    <property type="entry name" value="P-loop_NTPase"/>
</dbReference>
<comment type="caution">
    <text evidence="11">The sequence shown here is derived from an EMBL/GenBank/DDBJ whole genome shotgun (WGS) entry which is preliminary data.</text>
</comment>
<evidence type="ECO:0008006" key="13">
    <source>
        <dbReference type="Google" id="ProtNLM"/>
    </source>
</evidence>
<dbReference type="Proteomes" id="UP001519460">
    <property type="component" value="Unassembled WGS sequence"/>
</dbReference>
<evidence type="ECO:0000313" key="11">
    <source>
        <dbReference type="EMBL" id="KAK7494232.1"/>
    </source>
</evidence>
<evidence type="ECO:0000256" key="10">
    <source>
        <dbReference type="SAM" id="Phobius"/>
    </source>
</evidence>
<accession>A0ABD0L596</accession>
<keyword evidence="7" id="KW-0333">Golgi apparatus</keyword>
<dbReference type="InterPro" id="IPR009729">
    <property type="entry name" value="Gal-3-0_sulfotransfrase"/>
</dbReference>
<evidence type="ECO:0000256" key="2">
    <source>
        <dbReference type="ARBA" id="ARBA00008124"/>
    </source>
</evidence>
<protein>
    <recommendedName>
        <fullName evidence="13">Galactose-3-O-sulfotransferase</fullName>
    </recommendedName>
</protein>
<dbReference type="SUPFAM" id="SSF52540">
    <property type="entry name" value="P-loop containing nucleoside triphosphate hydrolases"/>
    <property type="match status" value="1"/>
</dbReference>